<dbReference type="GO" id="GO:0005886">
    <property type="term" value="C:plasma membrane"/>
    <property type="evidence" value="ECO:0007669"/>
    <property type="project" value="TreeGrafter"/>
</dbReference>
<feature type="transmembrane region" description="Helical" evidence="6">
    <location>
        <begin position="196"/>
        <end position="216"/>
    </location>
</feature>
<comment type="subcellular location">
    <subcellularLocation>
        <location evidence="1">Membrane</location>
        <topology evidence="1">Multi-pass membrane protein</topology>
    </subcellularLocation>
</comment>
<name>A0A9P7E3G7_9AGAM</name>
<dbReference type="AlphaFoldDB" id="A0A9P7E3G7"/>
<feature type="transmembrane region" description="Helical" evidence="6">
    <location>
        <begin position="402"/>
        <end position="425"/>
    </location>
</feature>
<feature type="transmembrane region" description="Helical" evidence="6">
    <location>
        <begin position="371"/>
        <end position="390"/>
    </location>
</feature>
<evidence type="ECO:0000313" key="9">
    <source>
        <dbReference type="Proteomes" id="UP000719766"/>
    </source>
</evidence>
<accession>A0A9P7E3G7</accession>
<feature type="transmembrane region" description="Helical" evidence="6">
    <location>
        <begin position="311"/>
        <end position="335"/>
    </location>
</feature>
<feature type="transmembrane region" description="Helical" evidence="6">
    <location>
        <begin position="437"/>
        <end position="460"/>
    </location>
</feature>
<dbReference type="InterPro" id="IPR011701">
    <property type="entry name" value="MFS"/>
</dbReference>
<feature type="transmembrane region" description="Helical" evidence="6">
    <location>
        <begin position="269"/>
        <end position="290"/>
    </location>
</feature>
<feature type="transmembrane region" description="Helical" evidence="6">
    <location>
        <begin position="511"/>
        <end position="529"/>
    </location>
</feature>
<reference evidence="8" key="1">
    <citation type="journal article" date="2020" name="New Phytol.">
        <title>Comparative genomics reveals dynamic genome evolution in host specialist ectomycorrhizal fungi.</title>
        <authorList>
            <person name="Lofgren L.A."/>
            <person name="Nguyen N.H."/>
            <person name="Vilgalys R."/>
            <person name="Ruytinx J."/>
            <person name="Liao H.L."/>
            <person name="Branco S."/>
            <person name="Kuo A."/>
            <person name="LaButti K."/>
            <person name="Lipzen A."/>
            <person name="Andreopoulos W."/>
            <person name="Pangilinan J."/>
            <person name="Riley R."/>
            <person name="Hundley H."/>
            <person name="Na H."/>
            <person name="Barry K."/>
            <person name="Grigoriev I.V."/>
            <person name="Stajich J.E."/>
            <person name="Kennedy P.G."/>
        </authorList>
    </citation>
    <scope>NUCLEOTIDE SEQUENCE</scope>
    <source>
        <strain evidence="8">S12</strain>
    </source>
</reference>
<evidence type="ECO:0000259" key="7">
    <source>
        <dbReference type="PROSITE" id="PS50850"/>
    </source>
</evidence>
<dbReference type="PRINTS" id="PR01036">
    <property type="entry name" value="TCRTETB"/>
</dbReference>
<dbReference type="PANTHER" id="PTHR23501:SF198">
    <property type="entry name" value="AZOLE RESISTANCE PROTEIN 1-RELATED"/>
    <property type="match status" value="1"/>
</dbReference>
<keyword evidence="4 6" id="KW-0472">Membrane</keyword>
<dbReference type="CDD" id="cd17502">
    <property type="entry name" value="MFS_Azr1_MDR_like"/>
    <property type="match status" value="1"/>
</dbReference>
<feature type="transmembrane region" description="Helical" evidence="6">
    <location>
        <begin position="40"/>
        <end position="65"/>
    </location>
</feature>
<protein>
    <submittedName>
        <fullName evidence="8">ABC transporter</fullName>
    </submittedName>
</protein>
<keyword evidence="9" id="KW-1185">Reference proteome</keyword>
<dbReference type="SUPFAM" id="SSF103473">
    <property type="entry name" value="MFS general substrate transporter"/>
    <property type="match status" value="1"/>
</dbReference>
<dbReference type="Pfam" id="PF07690">
    <property type="entry name" value="MFS_1"/>
    <property type="match status" value="1"/>
</dbReference>
<proteinExistence type="predicted"/>
<evidence type="ECO:0000256" key="4">
    <source>
        <dbReference type="ARBA" id="ARBA00023136"/>
    </source>
</evidence>
<evidence type="ECO:0000256" key="2">
    <source>
        <dbReference type="ARBA" id="ARBA00022692"/>
    </source>
</evidence>
<feature type="region of interest" description="Disordered" evidence="5">
    <location>
        <begin position="1"/>
        <end position="24"/>
    </location>
</feature>
<sequence>MSAVTADEKLSPQDPAGQKDVEHRPRTELNSNSYLRGTEFILVFSALLLSIFLVSLDQTIVATALPRIVSVFDSLDLATWVAAAYFLTEAGLMLCVGQLVATLPIKPVYLASIFLFEVGSLLCGAAPSMKVLIFGRAVAGCGAAGITICSIATIASFTRLEDRPVLFGLFGGIIAISSIVGPLLGGAFTDRVSWRWCFYINLPFGVLSAAAMFFWLPHRAPFRSLSGHSLLSRLNLTLDWIGTALCVAFSTCLLLGLEWGGSVHPWNSVAVIVPLCIFGVLAVLFIMWEWRRDLHALVPFQYFKRRTQTGACLEGFFLLTSLIVSVYYLPMWYQINGRSSVQSGIDILPLMLSYVVSSAFGSGVTSKTGHYWYLMFALPLASIAGAALLFTVEATTASPKLFGYQILLGVSTSGSYQSTFVSVQAEWADRPQEVSRASAILTFLSYFGAIIGLSIAGTVFDNGLNTQLSRVVGLSPEVISAVKQSVTVIDSLPSNIRQEVMNAAALGLRPVFLIPLVCAALASVSSLMIRDYNIRERAMLTESLN</sequence>
<dbReference type="Proteomes" id="UP000719766">
    <property type="component" value="Unassembled WGS sequence"/>
</dbReference>
<dbReference type="PANTHER" id="PTHR23501">
    <property type="entry name" value="MAJOR FACILITATOR SUPERFAMILY"/>
    <property type="match status" value="1"/>
</dbReference>
<dbReference type="Gene3D" id="1.20.1720.10">
    <property type="entry name" value="Multidrug resistance protein D"/>
    <property type="match status" value="1"/>
</dbReference>
<feature type="transmembrane region" description="Helical" evidence="6">
    <location>
        <begin position="77"/>
        <end position="96"/>
    </location>
</feature>
<evidence type="ECO:0000313" key="8">
    <source>
        <dbReference type="EMBL" id="KAG1809927.1"/>
    </source>
</evidence>
<feature type="transmembrane region" description="Helical" evidence="6">
    <location>
        <begin position="165"/>
        <end position="184"/>
    </location>
</feature>
<organism evidence="8 9">
    <name type="scientific">Suillus plorans</name>
    <dbReference type="NCBI Taxonomy" id="116603"/>
    <lineage>
        <taxon>Eukaryota</taxon>
        <taxon>Fungi</taxon>
        <taxon>Dikarya</taxon>
        <taxon>Basidiomycota</taxon>
        <taxon>Agaricomycotina</taxon>
        <taxon>Agaricomycetes</taxon>
        <taxon>Agaricomycetidae</taxon>
        <taxon>Boletales</taxon>
        <taxon>Suillineae</taxon>
        <taxon>Suillaceae</taxon>
        <taxon>Suillus</taxon>
    </lineage>
</organism>
<dbReference type="GO" id="GO:0022857">
    <property type="term" value="F:transmembrane transporter activity"/>
    <property type="evidence" value="ECO:0007669"/>
    <property type="project" value="InterPro"/>
</dbReference>
<comment type="caution">
    <text evidence="8">The sequence shown here is derived from an EMBL/GenBank/DDBJ whole genome shotgun (WGS) entry which is preliminary data.</text>
</comment>
<dbReference type="RefSeq" id="XP_041167592.1">
    <property type="nucleotide sequence ID" value="XM_041301157.1"/>
</dbReference>
<evidence type="ECO:0000256" key="1">
    <source>
        <dbReference type="ARBA" id="ARBA00004141"/>
    </source>
</evidence>
<dbReference type="InterPro" id="IPR036259">
    <property type="entry name" value="MFS_trans_sf"/>
</dbReference>
<evidence type="ECO:0000256" key="3">
    <source>
        <dbReference type="ARBA" id="ARBA00022989"/>
    </source>
</evidence>
<dbReference type="Gene3D" id="1.20.1250.20">
    <property type="entry name" value="MFS general substrate transporter like domains"/>
    <property type="match status" value="1"/>
</dbReference>
<feature type="transmembrane region" description="Helical" evidence="6">
    <location>
        <begin position="237"/>
        <end position="257"/>
    </location>
</feature>
<feature type="transmembrane region" description="Helical" evidence="6">
    <location>
        <begin position="133"/>
        <end position="158"/>
    </location>
</feature>
<keyword evidence="3 6" id="KW-1133">Transmembrane helix</keyword>
<gene>
    <name evidence="8" type="ORF">HD556DRAFT_1316615</name>
</gene>
<dbReference type="EMBL" id="JABBWE010000001">
    <property type="protein sequence ID" value="KAG1809927.1"/>
    <property type="molecule type" value="Genomic_DNA"/>
</dbReference>
<feature type="domain" description="Major facilitator superfamily (MFS) profile" evidence="7">
    <location>
        <begin position="43"/>
        <end position="534"/>
    </location>
</feature>
<keyword evidence="2 6" id="KW-0812">Transmembrane</keyword>
<evidence type="ECO:0000256" key="5">
    <source>
        <dbReference type="SAM" id="MobiDB-lite"/>
    </source>
</evidence>
<dbReference type="GeneID" id="64594921"/>
<evidence type="ECO:0000256" key="6">
    <source>
        <dbReference type="SAM" id="Phobius"/>
    </source>
</evidence>
<dbReference type="PROSITE" id="PS50850">
    <property type="entry name" value="MFS"/>
    <property type="match status" value="1"/>
</dbReference>
<dbReference type="InterPro" id="IPR020846">
    <property type="entry name" value="MFS_dom"/>
</dbReference>
<dbReference type="OrthoDB" id="10021397at2759"/>